<dbReference type="EMBL" id="LAZR01057573">
    <property type="protein sequence ID" value="KKK71784.1"/>
    <property type="molecule type" value="Genomic_DNA"/>
</dbReference>
<feature type="non-terminal residue" evidence="1">
    <location>
        <position position="31"/>
    </location>
</feature>
<organism evidence="1">
    <name type="scientific">marine sediment metagenome</name>
    <dbReference type="NCBI Taxonomy" id="412755"/>
    <lineage>
        <taxon>unclassified sequences</taxon>
        <taxon>metagenomes</taxon>
        <taxon>ecological metagenomes</taxon>
    </lineage>
</organism>
<evidence type="ECO:0000313" key="1">
    <source>
        <dbReference type="EMBL" id="KKK71784.1"/>
    </source>
</evidence>
<protein>
    <submittedName>
        <fullName evidence="1">Uncharacterized protein</fullName>
    </submittedName>
</protein>
<accession>A0A0F8ZZF4</accession>
<reference evidence="1" key="1">
    <citation type="journal article" date="2015" name="Nature">
        <title>Complex archaea that bridge the gap between prokaryotes and eukaryotes.</title>
        <authorList>
            <person name="Spang A."/>
            <person name="Saw J.H."/>
            <person name="Jorgensen S.L."/>
            <person name="Zaremba-Niedzwiedzka K."/>
            <person name="Martijn J."/>
            <person name="Lind A.E."/>
            <person name="van Eijk R."/>
            <person name="Schleper C."/>
            <person name="Guy L."/>
            <person name="Ettema T.J."/>
        </authorList>
    </citation>
    <scope>NUCLEOTIDE SEQUENCE</scope>
</reference>
<dbReference type="AlphaFoldDB" id="A0A0F8ZZF4"/>
<name>A0A0F8ZZF4_9ZZZZ</name>
<comment type="caution">
    <text evidence="1">The sequence shown here is derived from an EMBL/GenBank/DDBJ whole genome shotgun (WGS) entry which is preliminary data.</text>
</comment>
<proteinExistence type="predicted"/>
<gene>
    <name evidence="1" type="ORF">LCGC14_2910440</name>
</gene>
<sequence>MALQITDRFQVGLNGLKYTIAGQVHSQRISR</sequence>